<organism evidence="2 3">
    <name type="scientific">Effrenium voratum</name>
    <dbReference type="NCBI Taxonomy" id="2562239"/>
    <lineage>
        <taxon>Eukaryota</taxon>
        <taxon>Sar</taxon>
        <taxon>Alveolata</taxon>
        <taxon>Dinophyceae</taxon>
        <taxon>Suessiales</taxon>
        <taxon>Symbiodiniaceae</taxon>
        <taxon>Effrenium</taxon>
    </lineage>
</organism>
<protein>
    <submittedName>
        <fullName evidence="2">Uncharacterized protein</fullName>
    </submittedName>
</protein>
<name>A0AA36I2G7_9DINO</name>
<dbReference type="EMBL" id="CAUJNA010000662">
    <property type="protein sequence ID" value="CAJ1379836.1"/>
    <property type="molecule type" value="Genomic_DNA"/>
</dbReference>
<dbReference type="Proteomes" id="UP001178507">
    <property type="component" value="Unassembled WGS sequence"/>
</dbReference>
<dbReference type="EMBL" id="CAUJNA010000637">
    <property type="protein sequence ID" value="CAJ1379510.1"/>
    <property type="molecule type" value="Genomic_DNA"/>
</dbReference>
<keyword evidence="3" id="KW-1185">Reference proteome</keyword>
<comment type="caution">
    <text evidence="2">The sequence shown here is derived from an EMBL/GenBank/DDBJ whole genome shotgun (WGS) entry which is preliminary data.</text>
</comment>
<dbReference type="AlphaFoldDB" id="A0AA36I2G7"/>
<evidence type="ECO:0000313" key="3">
    <source>
        <dbReference type="Proteomes" id="UP001178507"/>
    </source>
</evidence>
<accession>A0AA36I2G7</accession>
<gene>
    <name evidence="1" type="ORF">EVOR1521_LOCUS7741</name>
    <name evidence="2" type="ORF">EVOR1521_LOCUS7954</name>
</gene>
<proteinExistence type="predicted"/>
<reference evidence="2" key="1">
    <citation type="submission" date="2023-08" db="EMBL/GenBank/DDBJ databases">
        <authorList>
            <person name="Chen Y."/>
            <person name="Shah S."/>
            <person name="Dougan E. K."/>
            <person name="Thang M."/>
            <person name="Chan C."/>
        </authorList>
    </citation>
    <scope>NUCLEOTIDE SEQUENCE</scope>
</reference>
<sequence length="299" mass="32331">MTARALQHQSHFTWQSRCAPRSTGDELPGKWRERAAQHRALCPVLQGQRPPKPQHVAYAKAAAPDAELESLNHVAEVQGVAIAERAEGEELDGDWGALSRVEISRYISRRSAGLALSAESSRQRRAAAAAREWTEVPGAHADVIEGLEDAEAWKVALEAIAFERTHLRRGTSNSWPDALWSPSCLSPEAAEDLEAKICGFLTLEAGRLSQCKALPVAVLLRHLQCDCRAARGDLRGAAEALAGAVAQETGADPLRPPLLFGWEDSLSCDYLKAQHCARLARLAFLAAEAARETAEAGVV</sequence>
<evidence type="ECO:0000313" key="2">
    <source>
        <dbReference type="EMBL" id="CAJ1379836.1"/>
    </source>
</evidence>
<evidence type="ECO:0000313" key="1">
    <source>
        <dbReference type="EMBL" id="CAJ1379510.1"/>
    </source>
</evidence>